<gene>
    <name evidence="1" type="ORF">RHMOL_Rhmol04G0248100</name>
</gene>
<accession>A0ACC0P3W6</accession>
<keyword evidence="2" id="KW-1185">Reference proteome</keyword>
<evidence type="ECO:0000313" key="2">
    <source>
        <dbReference type="Proteomes" id="UP001062846"/>
    </source>
</evidence>
<evidence type="ECO:0000313" key="1">
    <source>
        <dbReference type="EMBL" id="KAI8560343.1"/>
    </source>
</evidence>
<proteinExistence type="predicted"/>
<comment type="caution">
    <text evidence="1">The sequence shown here is derived from an EMBL/GenBank/DDBJ whole genome shotgun (WGS) entry which is preliminary data.</text>
</comment>
<sequence>MMAAATAKSTTAVETNNSTMAPKSFGFSGFGCSQISNGSPVHSQMDVLHAALYENLRSRSQGKEFTDADILNWANKKVKITGRTSHMDSFKDKNLSNGLFFLELPSAVQPRVVNWNLVTKGESDEEKELNATYIISVARKLGCSIFLLPEDIMELKSPNHDHHYPLLMLASIYGEDKSSLSGEVSNLTMDDAASDTTVSSQVENEITSRASIRVLSLVQS</sequence>
<organism evidence="1 2">
    <name type="scientific">Rhododendron molle</name>
    <name type="common">Chinese azalea</name>
    <name type="synonym">Azalea mollis</name>
    <dbReference type="NCBI Taxonomy" id="49168"/>
    <lineage>
        <taxon>Eukaryota</taxon>
        <taxon>Viridiplantae</taxon>
        <taxon>Streptophyta</taxon>
        <taxon>Embryophyta</taxon>
        <taxon>Tracheophyta</taxon>
        <taxon>Spermatophyta</taxon>
        <taxon>Magnoliopsida</taxon>
        <taxon>eudicotyledons</taxon>
        <taxon>Gunneridae</taxon>
        <taxon>Pentapetalae</taxon>
        <taxon>asterids</taxon>
        <taxon>Ericales</taxon>
        <taxon>Ericaceae</taxon>
        <taxon>Ericoideae</taxon>
        <taxon>Rhodoreae</taxon>
        <taxon>Rhododendron</taxon>
    </lineage>
</organism>
<reference evidence="1" key="1">
    <citation type="submission" date="2022-02" db="EMBL/GenBank/DDBJ databases">
        <title>Plant Genome Project.</title>
        <authorList>
            <person name="Zhang R.-G."/>
        </authorList>
    </citation>
    <scope>NUCLEOTIDE SEQUENCE</scope>
    <source>
        <strain evidence="1">AT1</strain>
    </source>
</reference>
<name>A0ACC0P3W6_RHOML</name>
<protein>
    <submittedName>
        <fullName evidence="1">Uncharacterized protein</fullName>
    </submittedName>
</protein>
<dbReference type="EMBL" id="CM046391">
    <property type="protein sequence ID" value="KAI8560343.1"/>
    <property type="molecule type" value="Genomic_DNA"/>
</dbReference>
<dbReference type="Proteomes" id="UP001062846">
    <property type="component" value="Chromosome 4"/>
</dbReference>